<reference evidence="2" key="1">
    <citation type="submission" date="2017-02" db="EMBL/GenBank/DDBJ databases">
        <authorList>
            <person name="Varghese N."/>
            <person name="Submissions S."/>
        </authorList>
    </citation>
    <scope>NUCLEOTIDE SEQUENCE [LARGE SCALE GENOMIC DNA]</scope>
    <source>
        <strain evidence="2">DSM 23546</strain>
    </source>
</reference>
<dbReference type="RefSeq" id="WP_079513345.1">
    <property type="nucleotide sequence ID" value="NZ_CAXBOB010000020.1"/>
</dbReference>
<evidence type="ECO:0000313" key="1">
    <source>
        <dbReference type="EMBL" id="SKB71050.1"/>
    </source>
</evidence>
<dbReference type="EMBL" id="FUYL01000009">
    <property type="protein sequence ID" value="SKB71050.1"/>
    <property type="molecule type" value="Genomic_DNA"/>
</dbReference>
<evidence type="ECO:0000313" key="2">
    <source>
        <dbReference type="Proteomes" id="UP000190339"/>
    </source>
</evidence>
<dbReference type="Proteomes" id="UP000190339">
    <property type="component" value="Unassembled WGS sequence"/>
</dbReference>
<sequence length="122" mass="14247">MKTLQALFTVIALSITSTIFSQTKSSKIERFEIHEIGITVNSLDELKTIDWDDFFSVFELDEINSKITFFIELKDVDVQDKSNNDVHFSQLKFTVSGYESEKYEMQKQMLTITKKLLKNYKS</sequence>
<gene>
    <name evidence="1" type="ORF">SAMN05660866_02925</name>
</gene>
<dbReference type="AlphaFoldDB" id="A0A1T5DHS6"/>
<accession>A0A1T5DHS6</accession>
<dbReference type="STRING" id="561365.SAMN05660866_02925"/>
<name>A0A1T5DHS6_9FLAO</name>
<keyword evidence="2" id="KW-1185">Reference proteome</keyword>
<protein>
    <submittedName>
        <fullName evidence="1">Uncharacterized protein</fullName>
    </submittedName>
</protein>
<proteinExistence type="predicted"/>
<organism evidence="1 2">
    <name type="scientific">Maribacter arcticus</name>
    <dbReference type="NCBI Taxonomy" id="561365"/>
    <lineage>
        <taxon>Bacteria</taxon>
        <taxon>Pseudomonadati</taxon>
        <taxon>Bacteroidota</taxon>
        <taxon>Flavobacteriia</taxon>
        <taxon>Flavobacteriales</taxon>
        <taxon>Flavobacteriaceae</taxon>
        <taxon>Maribacter</taxon>
    </lineage>
</organism>